<dbReference type="InterPro" id="IPR011528">
    <property type="entry name" value="NERD"/>
</dbReference>
<sequence>MLFATSLVSAILLLSGVLIIKAIRRRNNRRSPLRGKKIANLPGQQLMARTIDHGENLSFAFILMYFSLPLTLGAWSIHHVDWRSVRFGFDEALFLTAGIGVFGYGLWMYARSYGAYMAAKEGQIAEQITGQLLNRLMGPKCIVAHDMPCENFNIDHIVIAPRAVYAVETKSFRKPAGSSDSSHYKVAFDGNSLQFPDFRSTKVIEQARRQSQWLGRYLKESLGRDVPVIPAIALPGWWVERLEGARKSDIRVFTPMGRGAEFLLSGEEILDGTTRTLIAQAVAQKYPSVDK</sequence>
<name>A0A7V8GQ48_9GAMM</name>
<keyword evidence="1" id="KW-0472">Membrane</keyword>
<dbReference type="EMBL" id="MWIP01000001">
    <property type="protein sequence ID" value="KAF1688048.1"/>
    <property type="molecule type" value="Genomic_DNA"/>
</dbReference>
<dbReference type="PROSITE" id="PS50965">
    <property type="entry name" value="NERD"/>
    <property type="match status" value="1"/>
</dbReference>
<feature type="domain" description="NERD" evidence="2">
    <location>
        <begin position="121"/>
        <end position="241"/>
    </location>
</feature>
<gene>
    <name evidence="3" type="ORF">B1992_01060</name>
</gene>
<evidence type="ECO:0000256" key="1">
    <source>
        <dbReference type="SAM" id="Phobius"/>
    </source>
</evidence>
<feature type="transmembrane region" description="Helical" evidence="1">
    <location>
        <begin position="57"/>
        <end position="77"/>
    </location>
</feature>
<dbReference type="AlphaFoldDB" id="A0A7V8GQ48"/>
<reference evidence="3 4" key="1">
    <citation type="submission" date="2017-10" db="EMBL/GenBank/DDBJ databases">
        <title>Whole genome sequencing of Pseudoxanthomonas broegbernensis DSM 12573(T).</title>
        <authorList>
            <person name="Kumar S."/>
            <person name="Bansal K."/>
            <person name="Kaur A."/>
            <person name="Patil P."/>
            <person name="Sharma S."/>
            <person name="Patil P.B."/>
        </authorList>
    </citation>
    <scope>NUCLEOTIDE SEQUENCE [LARGE SCALE GENOMIC DNA]</scope>
    <source>
        <strain evidence="3 4">DSM 12573</strain>
    </source>
</reference>
<comment type="caution">
    <text evidence="3">The sequence shown here is derived from an EMBL/GenBank/DDBJ whole genome shotgun (WGS) entry which is preliminary data.</text>
</comment>
<keyword evidence="1" id="KW-1133">Transmembrane helix</keyword>
<evidence type="ECO:0000259" key="2">
    <source>
        <dbReference type="PROSITE" id="PS50965"/>
    </source>
</evidence>
<protein>
    <recommendedName>
        <fullName evidence="2">NERD domain-containing protein</fullName>
    </recommendedName>
</protein>
<dbReference type="Pfam" id="PF08378">
    <property type="entry name" value="NERD"/>
    <property type="match status" value="1"/>
</dbReference>
<feature type="transmembrane region" description="Helical" evidence="1">
    <location>
        <begin position="6"/>
        <end position="24"/>
    </location>
</feature>
<keyword evidence="1" id="KW-0812">Transmembrane</keyword>
<feature type="transmembrane region" description="Helical" evidence="1">
    <location>
        <begin position="92"/>
        <end position="110"/>
    </location>
</feature>
<evidence type="ECO:0000313" key="3">
    <source>
        <dbReference type="EMBL" id="KAF1688048.1"/>
    </source>
</evidence>
<proteinExistence type="predicted"/>
<keyword evidence="4" id="KW-1185">Reference proteome</keyword>
<dbReference type="Proteomes" id="UP000462066">
    <property type="component" value="Unassembled WGS sequence"/>
</dbReference>
<organism evidence="3 4">
    <name type="scientific">Pseudoxanthomonas broegbernensis</name>
    <dbReference type="NCBI Taxonomy" id="83619"/>
    <lineage>
        <taxon>Bacteria</taxon>
        <taxon>Pseudomonadati</taxon>
        <taxon>Pseudomonadota</taxon>
        <taxon>Gammaproteobacteria</taxon>
        <taxon>Lysobacterales</taxon>
        <taxon>Lysobacteraceae</taxon>
        <taxon>Pseudoxanthomonas</taxon>
    </lineage>
</organism>
<evidence type="ECO:0000313" key="4">
    <source>
        <dbReference type="Proteomes" id="UP000462066"/>
    </source>
</evidence>
<accession>A0A7V8GQ48</accession>